<feature type="compositionally biased region" description="Polar residues" evidence="1">
    <location>
        <begin position="200"/>
        <end position="215"/>
    </location>
</feature>
<accession>A0A1E7EUH8</accession>
<feature type="chain" id="PRO_5009192249" evidence="2">
    <location>
        <begin position="30"/>
        <end position="273"/>
    </location>
</feature>
<dbReference type="InParanoid" id="A0A1E7EUH8"/>
<dbReference type="AlphaFoldDB" id="A0A1E7EUH8"/>
<feature type="region of interest" description="Disordered" evidence="1">
    <location>
        <begin position="198"/>
        <end position="229"/>
    </location>
</feature>
<organism evidence="3 4">
    <name type="scientific">Fragilariopsis cylindrus CCMP1102</name>
    <dbReference type="NCBI Taxonomy" id="635003"/>
    <lineage>
        <taxon>Eukaryota</taxon>
        <taxon>Sar</taxon>
        <taxon>Stramenopiles</taxon>
        <taxon>Ochrophyta</taxon>
        <taxon>Bacillariophyta</taxon>
        <taxon>Bacillariophyceae</taxon>
        <taxon>Bacillariophycidae</taxon>
        <taxon>Bacillariales</taxon>
        <taxon>Bacillariaceae</taxon>
        <taxon>Fragilariopsis</taxon>
    </lineage>
</organism>
<evidence type="ECO:0000256" key="1">
    <source>
        <dbReference type="SAM" id="MobiDB-lite"/>
    </source>
</evidence>
<gene>
    <name evidence="3" type="ORF">FRACYDRAFT_247945</name>
</gene>
<dbReference type="Proteomes" id="UP000095751">
    <property type="component" value="Unassembled WGS sequence"/>
</dbReference>
<dbReference type="EMBL" id="KV784374">
    <property type="protein sequence ID" value="OEU09688.1"/>
    <property type="molecule type" value="Genomic_DNA"/>
</dbReference>
<protein>
    <submittedName>
        <fullName evidence="3">Uncharacterized protein</fullName>
    </submittedName>
</protein>
<keyword evidence="2" id="KW-0732">Signal</keyword>
<dbReference type="OrthoDB" id="10499249at2759"/>
<evidence type="ECO:0000313" key="4">
    <source>
        <dbReference type="Proteomes" id="UP000095751"/>
    </source>
</evidence>
<name>A0A1E7EUH8_9STRA</name>
<dbReference type="KEGG" id="fcy:FRACYDRAFT_247945"/>
<evidence type="ECO:0000313" key="3">
    <source>
        <dbReference type="EMBL" id="OEU09688.1"/>
    </source>
</evidence>
<proteinExistence type="predicted"/>
<reference evidence="3 4" key="1">
    <citation type="submission" date="2016-09" db="EMBL/GenBank/DDBJ databases">
        <title>Extensive genetic diversity and differential bi-allelic expression allows diatom success in the polar Southern Ocean.</title>
        <authorList>
            <consortium name="DOE Joint Genome Institute"/>
            <person name="Mock T."/>
            <person name="Otillar R.P."/>
            <person name="Strauss J."/>
            <person name="Dupont C."/>
            <person name="Frickenhaus S."/>
            <person name="Maumus F."/>
            <person name="Mcmullan M."/>
            <person name="Sanges R."/>
            <person name="Schmutz J."/>
            <person name="Toseland A."/>
            <person name="Valas R."/>
            <person name="Veluchamy A."/>
            <person name="Ward B.J."/>
            <person name="Allen A."/>
            <person name="Barry K."/>
            <person name="Falciatore A."/>
            <person name="Ferrante M."/>
            <person name="Fortunato A.E."/>
            <person name="Gloeckner G."/>
            <person name="Gruber A."/>
            <person name="Hipkin R."/>
            <person name="Janech M."/>
            <person name="Kroth P."/>
            <person name="Leese F."/>
            <person name="Lindquist E."/>
            <person name="Lyon B.R."/>
            <person name="Martin J."/>
            <person name="Mayer C."/>
            <person name="Parker M."/>
            <person name="Quesneville H."/>
            <person name="Raymond J."/>
            <person name="Uhlig C."/>
            <person name="Valentin K.U."/>
            <person name="Worden A.Z."/>
            <person name="Armbrust E.V."/>
            <person name="Bowler C."/>
            <person name="Green B."/>
            <person name="Moulton V."/>
            <person name="Van Oosterhout C."/>
            <person name="Grigoriev I."/>
        </authorList>
    </citation>
    <scope>NUCLEOTIDE SEQUENCE [LARGE SCALE GENOMIC DNA]</scope>
    <source>
        <strain evidence="3 4">CCMP1102</strain>
    </source>
</reference>
<feature type="signal peptide" evidence="2">
    <location>
        <begin position="1"/>
        <end position="29"/>
    </location>
</feature>
<keyword evidence="4" id="KW-1185">Reference proteome</keyword>
<evidence type="ECO:0000256" key="2">
    <source>
        <dbReference type="SAM" id="SignalP"/>
    </source>
</evidence>
<sequence length="273" mass="29571">MPSTFSSVPCLWLRITLLVLSSFALHCQGAPLTGPDEYACNVCRESPEGERVLINPSKSFTQSSGRKTTCGELQEWVQDVQPSGGSPGEAELCGLTQYLVWFYLCDCEGPNIPSPIDNVKDPNPSCDICEASGLDFDFIPEPNRKKITDTGLFGRQNCDGLYLAAAEGIFSSTYCPIIQQKSGPECCNLDNIAGPRVGTVSPSNIPTTKPSTDYAPSTTPTTEEPTSDICSNRETKKPCIKTFGCSWKRKNRKSQGICMTALETAQCADSKPV</sequence>